<dbReference type="EMBL" id="VSSQ01049030">
    <property type="protein sequence ID" value="MPN03095.1"/>
    <property type="molecule type" value="Genomic_DNA"/>
</dbReference>
<proteinExistence type="predicted"/>
<accession>A0A645EM53</accession>
<comment type="caution">
    <text evidence="1">The sequence shown here is derived from an EMBL/GenBank/DDBJ whole genome shotgun (WGS) entry which is preliminary data.</text>
</comment>
<reference evidence="1" key="1">
    <citation type="submission" date="2019-08" db="EMBL/GenBank/DDBJ databases">
        <authorList>
            <person name="Kucharzyk K."/>
            <person name="Murdoch R.W."/>
            <person name="Higgins S."/>
            <person name="Loffler F."/>
        </authorList>
    </citation>
    <scope>NUCLEOTIDE SEQUENCE</scope>
</reference>
<name>A0A645EM53_9ZZZZ</name>
<gene>
    <name evidence="1" type="ORF">SDC9_150318</name>
</gene>
<protein>
    <submittedName>
        <fullName evidence="1">Uncharacterized protein</fullName>
    </submittedName>
</protein>
<organism evidence="1">
    <name type="scientific">bioreactor metagenome</name>
    <dbReference type="NCBI Taxonomy" id="1076179"/>
    <lineage>
        <taxon>unclassified sequences</taxon>
        <taxon>metagenomes</taxon>
        <taxon>ecological metagenomes</taxon>
    </lineage>
</organism>
<sequence length="67" mass="7503">MVSPLNSSKVFITLNLKAITFGIDDRNVEISITNVKLATKAIRLIIDEFFFFSCKLLLNLSIALLKS</sequence>
<evidence type="ECO:0000313" key="1">
    <source>
        <dbReference type="EMBL" id="MPN03095.1"/>
    </source>
</evidence>
<dbReference type="AlphaFoldDB" id="A0A645EM53"/>